<evidence type="ECO:0000313" key="2">
    <source>
        <dbReference type="Proteomes" id="UP000007953"/>
    </source>
</evidence>
<dbReference type="AlphaFoldDB" id="F6GBN0"/>
<gene>
    <name evidence="1" type="ordered locus">RSPO_m01534</name>
</gene>
<accession>F6GBN0</accession>
<proteinExistence type="predicted"/>
<name>F6GBN0_RALS8</name>
<protein>
    <submittedName>
        <fullName evidence="1">Uncharacterized protein</fullName>
    </submittedName>
</protein>
<dbReference type="Proteomes" id="UP000007953">
    <property type="component" value="Plasmid megaplasmid"/>
</dbReference>
<dbReference type="KEGG" id="rsn:RSPO_m01534"/>
<reference evidence="1 2" key="1">
    <citation type="journal article" date="2011" name="J. Bacteriol.">
        <title>Complete genome sequence of the plant pathogen Ralstonia solanacearum strain Po82.</title>
        <authorList>
            <person name="Xu J."/>
            <person name="Zheng H.J."/>
            <person name="Liu L."/>
            <person name="Pan Z.C."/>
            <person name="Prior P."/>
            <person name="Tang B."/>
            <person name="Xu J.S."/>
            <person name="Zhang H."/>
            <person name="Tian Q."/>
            <person name="Zhang L.Q."/>
            <person name="Feng J."/>
        </authorList>
    </citation>
    <scope>NUCLEOTIDE SEQUENCE [LARGE SCALE GENOMIC DNA]</scope>
    <source>
        <strain evidence="2">Po82</strain>
    </source>
</reference>
<dbReference type="EMBL" id="CP002820">
    <property type="protein sequence ID" value="AEG72169.1"/>
    <property type="molecule type" value="Genomic_DNA"/>
</dbReference>
<geneLocation type="plasmid" evidence="2"/>
<dbReference type="HOGENOM" id="CLU_3221122_0_0_4"/>
<organism evidence="1 2">
    <name type="scientific">Ralstonia solanacearum (strain Po82)</name>
    <dbReference type="NCBI Taxonomy" id="1031711"/>
    <lineage>
        <taxon>Bacteria</taxon>
        <taxon>Pseudomonadati</taxon>
        <taxon>Pseudomonadota</taxon>
        <taxon>Betaproteobacteria</taxon>
        <taxon>Burkholderiales</taxon>
        <taxon>Burkholderiaceae</taxon>
        <taxon>Ralstonia</taxon>
        <taxon>Ralstonia solanacearum species complex</taxon>
    </lineage>
</organism>
<sequence length="44" mass="4637">MHGIDGQSVAAAKGSMVAKLAVAQSPPRSSTRRHPHRLCVPPMC</sequence>
<keyword evidence="1" id="KW-0614">Plasmid</keyword>
<evidence type="ECO:0000313" key="1">
    <source>
        <dbReference type="EMBL" id="AEG72169.1"/>
    </source>
</evidence>